<evidence type="ECO:0000256" key="4">
    <source>
        <dbReference type="ARBA" id="ARBA00023235"/>
    </source>
</evidence>
<dbReference type="Pfam" id="PF13174">
    <property type="entry name" value="TPR_6"/>
    <property type="match status" value="1"/>
</dbReference>
<dbReference type="InterPro" id="IPR011990">
    <property type="entry name" value="TPR-like_helical_dom_sf"/>
</dbReference>
<dbReference type="Gene3D" id="1.25.40.10">
    <property type="entry name" value="Tetratricopeptide repeat domain"/>
    <property type="match status" value="2"/>
</dbReference>
<dbReference type="OrthoDB" id="203690at2759"/>
<dbReference type="EMBL" id="BRXY01000266">
    <property type="protein sequence ID" value="GMH82220.1"/>
    <property type="molecule type" value="Genomic_DNA"/>
</dbReference>
<dbReference type="PANTHER" id="PTHR46512:SF9">
    <property type="entry name" value="PEPTIDYLPROLYL ISOMERASE"/>
    <property type="match status" value="1"/>
</dbReference>
<dbReference type="GO" id="GO:0003755">
    <property type="term" value="F:peptidyl-prolyl cis-trans isomerase activity"/>
    <property type="evidence" value="ECO:0007669"/>
    <property type="project" value="UniProtKB-EC"/>
</dbReference>
<keyword evidence="4" id="KW-0413">Isomerase</keyword>
<evidence type="ECO:0000256" key="5">
    <source>
        <dbReference type="SAM" id="MobiDB-lite"/>
    </source>
</evidence>
<dbReference type="EC" id="5.2.1.8" evidence="2"/>
<keyword evidence="3" id="KW-0697">Rotamase</keyword>
<protein>
    <recommendedName>
        <fullName evidence="2">peptidylprolyl isomerase</fullName>
        <ecNumber evidence="2">5.2.1.8</ecNumber>
    </recommendedName>
</protein>
<evidence type="ECO:0000313" key="6">
    <source>
        <dbReference type="EMBL" id="GMH82220.1"/>
    </source>
</evidence>
<comment type="caution">
    <text evidence="6">The sequence shown here is derived from an EMBL/GenBank/DDBJ whole genome shotgun (WGS) entry which is preliminary data.</text>
</comment>
<comment type="catalytic activity">
    <reaction evidence="1">
        <text>[protein]-peptidylproline (omega=180) = [protein]-peptidylproline (omega=0)</text>
        <dbReference type="Rhea" id="RHEA:16237"/>
        <dbReference type="Rhea" id="RHEA-COMP:10747"/>
        <dbReference type="Rhea" id="RHEA-COMP:10748"/>
        <dbReference type="ChEBI" id="CHEBI:83833"/>
        <dbReference type="ChEBI" id="CHEBI:83834"/>
        <dbReference type="EC" id="5.2.1.8"/>
    </reaction>
</comment>
<feature type="compositionally biased region" description="Basic residues" evidence="5">
    <location>
        <begin position="70"/>
        <end position="82"/>
    </location>
</feature>
<dbReference type="SUPFAM" id="SSF48452">
    <property type="entry name" value="TPR-like"/>
    <property type="match status" value="2"/>
</dbReference>
<name>A0A9W7ELI4_9STRA</name>
<dbReference type="AlphaFoldDB" id="A0A9W7ELI4"/>
<proteinExistence type="predicted"/>
<accession>A0A9W7ELI4</accession>
<organism evidence="6 7">
    <name type="scientific">Triparma strigata</name>
    <dbReference type="NCBI Taxonomy" id="1606541"/>
    <lineage>
        <taxon>Eukaryota</taxon>
        <taxon>Sar</taxon>
        <taxon>Stramenopiles</taxon>
        <taxon>Ochrophyta</taxon>
        <taxon>Bolidophyceae</taxon>
        <taxon>Parmales</taxon>
        <taxon>Triparmaceae</taxon>
        <taxon>Triparma</taxon>
    </lineage>
</organism>
<dbReference type="Proteomes" id="UP001165085">
    <property type="component" value="Unassembled WGS sequence"/>
</dbReference>
<dbReference type="PANTHER" id="PTHR46512">
    <property type="entry name" value="PEPTIDYLPROLYL ISOMERASE"/>
    <property type="match status" value="1"/>
</dbReference>
<evidence type="ECO:0000256" key="2">
    <source>
        <dbReference type="ARBA" id="ARBA00013194"/>
    </source>
</evidence>
<dbReference type="Pfam" id="PF13432">
    <property type="entry name" value="TPR_16"/>
    <property type="match status" value="1"/>
</dbReference>
<evidence type="ECO:0000256" key="1">
    <source>
        <dbReference type="ARBA" id="ARBA00000971"/>
    </source>
</evidence>
<gene>
    <name evidence="6" type="ORF">TrST_g11686</name>
</gene>
<feature type="region of interest" description="Disordered" evidence="5">
    <location>
        <begin position="186"/>
        <end position="220"/>
    </location>
</feature>
<reference evidence="7" key="1">
    <citation type="journal article" date="2023" name="Commun. Biol.">
        <title>Genome analysis of Parmales, the sister group of diatoms, reveals the evolutionary specialization of diatoms from phago-mixotrophs to photoautotrophs.</title>
        <authorList>
            <person name="Ban H."/>
            <person name="Sato S."/>
            <person name="Yoshikawa S."/>
            <person name="Yamada K."/>
            <person name="Nakamura Y."/>
            <person name="Ichinomiya M."/>
            <person name="Sato N."/>
            <person name="Blanc-Mathieu R."/>
            <person name="Endo H."/>
            <person name="Kuwata A."/>
            <person name="Ogata H."/>
        </authorList>
    </citation>
    <scope>NUCLEOTIDE SEQUENCE [LARGE SCALE GENOMIC DNA]</scope>
    <source>
        <strain evidence="7">NIES 3701</strain>
    </source>
</reference>
<feature type="region of interest" description="Disordered" evidence="5">
    <location>
        <begin position="52"/>
        <end position="89"/>
    </location>
</feature>
<feature type="region of interest" description="Disordered" evidence="5">
    <location>
        <begin position="105"/>
        <end position="134"/>
    </location>
</feature>
<keyword evidence="7" id="KW-1185">Reference proteome</keyword>
<evidence type="ECO:0000313" key="7">
    <source>
        <dbReference type="Proteomes" id="UP001165085"/>
    </source>
</evidence>
<dbReference type="InterPro" id="IPR019734">
    <property type="entry name" value="TPR_rpt"/>
</dbReference>
<dbReference type="SMART" id="SM00028">
    <property type="entry name" value="TPR"/>
    <property type="match status" value="4"/>
</dbReference>
<feature type="compositionally biased region" description="Basic and acidic residues" evidence="5">
    <location>
        <begin position="105"/>
        <end position="122"/>
    </location>
</feature>
<evidence type="ECO:0000256" key="3">
    <source>
        <dbReference type="ARBA" id="ARBA00023110"/>
    </source>
</evidence>
<dbReference type="InterPro" id="IPR050754">
    <property type="entry name" value="FKBP4/5/8-like"/>
</dbReference>
<sequence>MSHDHYKKWDKYDVEDEEVKVEERSKREERERKLEKLEDLQLNIESSTVDSHLADSESYESRNAVDGFRKVKKGRAARKGKGKKPDAGSVAGVVGAEEVKADDRVEKTAEVVQDKEKDKDNNNKGGVNKTLADNAKDRAEALKLAISQRNDGKREAKDGKYRKALETFTSGLVHLDNYEELLNTWEESNPSAPQDEDADKENEEQPKKKKRNSADVCCGPDAEKIKEQQQLLRPDPLRPEKDNLCITLRRDFNLNIGRSYLELGNVTDASEALKYVLLVDGGNVSAWVARAECFRRMQLFTLADLHLVKATEIDDTDRNAKAVKKMNDKDIIIQKSQKILGDVDGGQDDPVKVMINSRQSAKDFLSQGVEMYKQGNVVFREQFFNTAGEKYEKAANYISAAEQVLMNCQLPDSINNIRVASCLQSAACDLLRKRNFRRAERFSSDAIKFGGFNVTALLRRAEARMELGKFDKAVKDLKACERSLQKKKQRTSNSEAALTDVRERIKRVEYIQSQITGHVKPNTN</sequence>